<proteinExistence type="predicted"/>
<comment type="caution">
    <text evidence="1">The sequence shown here is derived from an EMBL/GenBank/DDBJ whole genome shotgun (WGS) entry which is preliminary data.</text>
</comment>
<keyword evidence="2" id="KW-1185">Reference proteome</keyword>
<dbReference type="EMBL" id="JAWDGP010006260">
    <property type="protein sequence ID" value="KAK3744421.1"/>
    <property type="molecule type" value="Genomic_DNA"/>
</dbReference>
<gene>
    <name evidence="1" type="ORF">RRG08_000853</name>
</gene>
<reference evidence="1" key="1">
    <citation type="journal article" date="2023" name="G3 (Bethesda)">
        <title>A reference genome for the long-term kleptoplast-retaining sea slug Elysia crispata morphotype clarki.</title>
        <authorList>
            <person name="Eastman K.E."/>
            <person name="Pendleton A.L."/>
            <person name="Shaikh M.A."/>
            <person name="Suttiyut T."/>
            <person name="Ogas R."/>
            <person name="Tomko P."/>
            <person name="Gavelis G."/>
            <person name="Widhalm J.R."/>
            <person name="Wisecaver J.H."/>
        </authorList>
    </citation>
    <scope>NUCLEOTIDE SEQUENCE</scope>
    <source>
        <strain evidence="1">ECLA1</strain>
    </source>
</reference>
<evidence type="ECO:0000313" key="2">
    <source>
        <dbReference type="Proteomes" id="UP001283361"/>
    </source>
</evidence>
<evidence type="ECO:0000313" key="1">
    <source>
        <dbReference type="EMBL" id="KAK3744421.1"/>
    </source>
</evidence>
<sequence length="88" mass="9961">MSQRQTGMGQLQRLKGELALSIKSSFAAEFGVTDTETKETLLDLTNGMKEIRFKIDSLQPEYGIGQFEARFARVTGIKVRFMVSEIKR</sequence>
<dbReference type="AlphaFoldDB" id="A0AAE0YGA2"/>
<dbReference type="Proteomes" id="UP001283361">
    <property type="component" value="Unassembled WGS sequence"/>
</dbReference>
<organism evidence="1 2">
    <name type="scientific">Elysia crispata</name>
    <name type="common">lettuce slug</name>
    <dbReference type="NCBI Taxonomy" id="231223"/>
    <lineage>
        <taxon>Eukaryota</taxon>
        <taxon>Metazoa</taxon>
        <taxon>Spiralia</taxon>
        <taxon>Lophotrochozoa</taxon>
        <taxon>Mollusca</taxon>
        <taxon>Gastropoda</taxon>
        <taxon>Heterobranchia</taxon>
        <taxon>Euthyneura</taxon>
        <taxon>Panpulmonata</taxon>
        <taxon>Sacoglossa</taxon>
        <taxon>Placobranchoidea</taxon>
        <taxon>Plakobranchidae</taxon>
        <taxon>Elysia</taxon>
    </lineage>
</organism>
<protein>
    <submittedName>
        <fullName evidence="1">Uncharacterized protein</fullName>
    </submittedName>
</protein>
<accession>A0AAE0YGA2</accession>
<name>A0AAE0YGA2_9GAST</name>